<dbReference type="EMBL" id="CP000847">
    <property type="protein sequence ID" value="ABV74781.1"/>
    <property type="molecule type" value="Genomic_DNA"/>
</dbReference>
<proteinExistence type="predicted"/>
<evidence type="ECO:0000313" key="3">
    <source>
        <dbReference type="Proteomes" id="UP000006830"/>
    </source>
</evidence>
<evidence type="ECO:0000256" key="1">
    <source>
        <dbReference type="ARBA" id="ARBA00022729"/>
    </source>
</evidence>
<dbReference type="Proteomes" id="UP000006830">
    <property type="component" value="Chromosome"/>
</dbReference>
<sequence length="36" mass="4237">MKFSEELNASFLVFIDDSAKYVEDVRDYCKKNNIGF</sequence>
<reference evidence="2" key="1">
    <citation type="submission" date="2007-09" db="EMBL/GenBank/DDBJ databases">
        <title>Complete Genome Sequence of Rickettsia akari.</title>
        <authorList>
            <person name="Madan A."/>
            <person name="Fahey J."/>
            <person name="Helton E."/>
            <person name="Ketteman M."/>
            <person name="Madan A."/>
            <person name="Rodrigues S."/>
            <person name="Sanchez A."/>
            <person name="Whiting M."/>
            <person name="Dasch G."/>
            <person name="Eremeeva M."/>
        </authorList>
    </citation>
    <scope>NUCLEOTIDE SEQUENCE</scope>
    <source>
        <strain evidence="2">Hartford</strain>
    </source>
</reference>
<dbReference type="KEGG" id="rak:A1C_02410"/>
<protein>
    <submittedName>
        <fullName evidence="2">Uncharacterized protein</fullName>
    </submittedName>
</protein>
<keyword evidence="1" id="KW-0732">Signal</keyword>
<organism evidence="2 3">
    <name type="scientific">Rickettsia akari (strain Hartford)</name>
    <dbReference type="NCBI Taxonomy" id="293614"/>
    <lineage>
        <taxon>Bacteria</taxon>
        <taxon>Pseudomonadati</taxon>
        <taxon>Pseudomonadota</taxon>
        <taxon>Alphaproteobacteria</taxon>
        <taxon>Rickettsiales</taxon>
        <taxon>Rickettsiaceae</taxon>
        <taxon>Rickettsieae</taxon>
        <taxon>Rickettsia</taxon>
        <taxon>spotted fever group</taxon>
    </lineage>
</organism>
<dbReference type="STRING" id="293614.A1C_02410"/>
<accession>A8GN06</accession>
<keyword evidence="3" id="KW-1185">Reference proteome</keyword>
<dbReference type="InterPro" id="IPR022565">
    <property type="entry name" value="DUF2608"/>
</dbReference>
<dbReference type="RefSeq" id="WP_012149415.1">
    <property type="nucleotide sequence ID" value="NC_009881.1"/>
</dbReference>
<name>A8GN06_RICAH</name>
<evidence type="ECO:0000313" key="2">
    <source>
        <dbReference type="EMBL" id="ABV74781.1"/>
    </source>
</evidence>
<dbReference type="AlphaFoldDB" id="A8GN06"/>
<dbReference type="HOGENOM" id="CLU_3358160_0_0_5"/>
<dbReference type="Pfam" id="PF11019">
    <property type="entry name" value="DUF2608"/>
    <property type="match status" value="1"/>
</dbReference>
<gene>
    <name evidence="2" type="ordered locus">A1C_02410</name>
</gene>